<evidence type="ECO:0000313" key="1">
    <source>
        <dbReference type="EMBL" id="ERI74923.1"/>
    </source>
</evidence>
<protein>
    <submittedName>
        <fullName evidence="1">Uncharacterized protein</fullName>
    </submittedName>
</protein>
<proteinExistence type="predicted"/>
<gene>
    <name evidence="1" type="ORF">CLOSYM_03560</name>
</gene>
<accession>A0ABC9TU83</accession>
<name>A0ABC9TU83_CLOSY</name>
<sequence length="138" mass="15926">MERLKNTCTIRTKRTAGTQVHLVHVLLGQHSYFILKLVLSKPQFQPGFSKRMKSVKNLPLLRMDFTETRFSETCTGYAGQSAFSLFCMKSRGTVKPDMPVYGQDIGREILSGFYEQEIFHQPVKQERPVVYRLHPTTI</sequence>
<dbReference type="Proteomes" id="UP000016491">
    <property type="component" value="Unassembled WGS sequence"/>
</dbReference>
<evidence type="ECO:0000313" key="2">
    <source>
        <dbReference type="Proteomes" id="UP000016491"/>
    </source>
</evidence>
<dbReference type="EMBL" id="AWSU01000275">
    <property type="protein sequence ID" value="ERI74923.1"/>
    <property type="molecule type" value="Genomic_DNA"/>
</dbReference>
<organism evidence="1 2">
    <name type="scientific">[Clostridium] symbiosum ATCC 14940</name>
    <dbReference type="NCBI Taxonomy" id="411472"/>
    <lineage>
        <taxon>Bacteria</taxon>
        <taxon>Bacillati</taxon>
        <taxon>Bacillota</taxon>
        <taxon>Clostridia</taxon>
        <taxon>Lachnospirales</taxon>
        <taxon>Lachnospiraceae</taxon>
        <taxon>Otoolea</taxon>
    </lineage>
</organism>
<reference evidence="1 2" key="1">
    <citation type="submission" date="2013-07" db="EMBL/GenBank/DDBJ databases">
        <authorList>
            <person name="Weinstock G."/>
            <person name="Sodergren E."/>
            <person name="Wylie T."/>
            <person name="Fulton L."/>
            <person name="Fulton R."/>
            <person name="Fronick C."/>
            <person name="O'Laughlin M."/>
            <person name="Godfrey J."/>
            <person name="Miner T."/>
            <person name="Herter B."/>
            <person name="Appelbaum E."/>
            <person name="Cordes M."/>
            <person name="Lek S."/>
            <person name="Wollam A."/>
            <person name="Pepin K.H."/>
            <person name="Palsikar V.B."/>
            <person name="Mitreva M."/>
            <person name="Wilson R.K."/>
        </authorList>
    </citation>
    <scope>NUCLEOTIDE SEQUENCE [LARGE SCALE GENOMIC DNA]</scope>
    <source>
        <strain evidence="1 2">ATCC 14940</strain>
    </source>
</reference>
<dbReference type="AlphaFoldDB" id="A0ABC9TU83"/>
<comment type="caution">
    <text evidence="1">The sequence shown here is derived from an EMBL/GenBank/DDBJ whole genome shotgun (WGS) entry which is preliminary data.</text>
</comment>